<dbReference type="Proteomes" id="UP001275932">
    <property type="component" value="Unassembled WGS sequence"/>
</dbReference>
<dbReference type="Pfam" id="PF19570">
    <property type="entry name" value="DUF6088"/>
    <property type="match status" value="1"/>
</dbReference>
<accession>A0ABU4WKW9</accession>
<gene>
    <name evidence="1" type="ORF">MOX91_08070</name>
</gene>
<comment type="caution">
    <text evidence="1">The sequence shown here is derived from an EMBL/GenBank/DDBJ whole genome shotgun (WGS) entry which is preliminary data.</text>
</comment>
<proteinExistence type="predicted"/>
<evidence type="ECO:0000313" key="2">
    <source>
        <dbReference type="Proteomes" id="UP001275932"/>
    </source>
</evidence>
<dbReference type="RefSeq" id="WP_370397580.1">
    <property type="nucleotide sequence ID" value="NZ_JALBUT010000009.1"/>
</dbReference>
<reference evidence="1 2" key="1">
    <citation type="submission" date="2022-03" db="EMBL/GenBank/DDBJ databases">
        <title>Novel taxa within the pig intestine.</title>
        <authorList>
            <person name="Wylensek D."/>
            <person name="Bishof K."/>
            <person name="Afrizal A."/>
            <person name="Clavel T."/>
        </authorList>
    </citation>
    <scope>NUCLEOTIDE SEQUENCE [LARGE SCALE GENOMIC DNA]</scope>
    <source>
        <strain evidence="1 2">CLA-KB-P66</strain>
    </source>
</reference>
<dbReference type="InterPro" id="IPR045738">
    <property type="entry name" value="DUF6088"/>
</dbReference>
<name>A0ABU4WKW9_9BACT</name>
<protein>
    <submittedName>
        <fullName evidence="1">DUF6088 family protein</fullName>
    </submittedName>
</protein>
<keyword evidence="2" id="KW-1185">Reference proteome</keyword>
<evidence type="ECO:0000313" key="1">
    <source>
        <dbReference type="EMBL" id="MDX8416127.1"/>
    </source>
</evidence>
<sequence length="238" mass="27586">MVKRTVEEQILRTISFLESGRVFSSTDFADIANQNTIRTALRRLTLAKKIDALGHSLYYKRICTKEFPYGYRPKHQSIANAIARRFSWKIFPTLADTFAYFGLDKSGDFVFPSTGPNKKFEFDLFEYPRPVEFRHIPLKLSRIADKKAFMYVQALVALGEDSEEMKRIFAKTYTEDLRTVIRKITYAPLRIQNVFLKELKSRDNGKSASENANAENINNAFNKVQELRTLARIFRSLS</sequence>
<organism evidence="1 2">
    <name type="scientific">Intestinicryptomonas porci</name>
    <dbReference type="NCBI Taxonomy" id="2926320"/>
    <lineage>
        <taxon>Bacteria</taxon>
        <taxon>Pseudomonadati</taxon>
        <taxon>Verrucomicrobiota</taxon>
        <taxon>Opitutia</taxon>
        <taxon>Opitutales</taxon>
        <taxon>Intestinicryptomonaceae</taxon>
        <taxon>Intestinicryptomonas</taxon>
    </lineage>
</organism>
<dbReference type="EMBL" id="JALBUT010000009">
    <property type="protein sequence ID" value="MDX8416127.1"/>
    <property type="molecule type" value="Genomic_DNA"/>
</dbReference>